<feature type="transmembrane region" description="Helical" evidence="2">
    <location>
        <begin position="239"/>
        <end position="259"/>
    </location>
</feature>
<feature type="region of interest" description="Disordered" evidence="1">
    <location>
        <begin position="301"/>
        <end position="352"/>
    </location>
</feature>
<feature type="transmembrane region" description="Helical" evidence="2">
    <location>
        <begin position="64"/>
        <end position="82"/>
    </location>
</feature>
<keyword evidence="2" id="KW-0812">Transmembrane</keyword>
<feature type="transmembrane region" description="Helical" evidence="2">
    <location>
        <begin position="119"/>
        <end position="140"/>
    </location>
</feature>
<evidence type="ECO:0008006" key="5">
    <source>
        <dbReference type="Google" id="ProtNLM"/>
    </source>
</evidence>
<keyword evidence="2" id="KW-0472">Membrane</keyword>
<feature type="transmembrane region" description="Helical" evidence="2">
    <location>
        <begin position="21"/>
        <end position="44"/>
    </location>
</feature>
<feature type="transmembrane region" description="Helical" evidence="2">
    <location>
        <begin position="265"/>
        <end position="286"/>
    </location>
</feature>
<evidence type="ECO:0000313" key="3">
    <source>
        <dbReference type="EMBL" id="MDL9979370.1"/>
    </source>
</evidence>
<keyword evidence="4" id="KW-1185">Reference proteome</keyword>
<keyword evidence="2" id="KW-1133">Transmembrane helix</keyword>
<sequence length="352" mass="37168">MTAPMAPAITATAPARPPRTVVVAFYLWWAPITWQLIGLAYILLTFSEAARIGGPAWDVLLNDGPSALLLPVVCGVEIAFLFPMRRGMRAARIVLTVVGFLIAAALALLPTTMEGNPAALLTAFGLVVAVTIAAVVLMFVPSSNHWFAGATDAGVPDAALDTAAPVTRRPLIVTVAFWMWWVIVLAQFAFVIQDIVEVAQYGVGILVNVWWGDALDLAFAVVAAVFTPSLGHGSRVARIVLTVGSGVTLLLGLVVEPLLSWTIPWYTALFFLFLIAATVLLFVPVANRFFARRQAQPTHAVPHEATTAASATTTTSAVVPPSPYAIAPATDLEAAPGDAEPAGDDPQPVDES</sequence>
<feature type="compositionally biased region" description="Acidic residues" evidence="1">
    <location>
        <begin position="341"/>
        <end position="352"/>
    </location>
</feature>
<reference evidence="3 4" key="1">
    <citation type="submission" date="2023-06" db="EMBL/GenBank/DDBJ databases">
        <title>Microbacterium sp. nov., isolated from a waste landfill.</title>
        <authorList>
            <person name="Wen W."/>
        </authorList>
    </citation>
    <scope>NUCLEOTIDE SEQUENCE [LARGE SCALE GENOMIC DNA]</scope>
    <source>
        <strain evidence="3 4">ASV49</strain>
    </source>
</reference>
<evidence type="ECO:0000256" key="1">
    <source>
        <dbReference type="SAM" id="MobiDB-lite"/>
    </source>
</evidence>
<feature type="transmembrane region" description="Helical" evidence="2">
    <location>
        <begin position="198"/>
        <end position="227"/>
    </location>
</feature>
<gene>
    <name evidence="3" type="ORF">QSV35_08485</name>
</gene>
<dbReference type="RefSeq" id="WP_286288238.1">
    <property type="nucleotide sequence ID" value="NZ_JASXSZ010000002.1"/>
</dbReference>
<dbReference type="EMBL" id="JASXSZ010000002">
    <property type="protein sequence ID" value="MDL9979370.1"/>
    <property type="molecule type" value="Genomic_DNA"/>
</dbReference>
<name>A0ABT7MY49_9MICO</name>
<comment type="caution">
    <text evidence="3">The sequence shown here is derived from an EMBL/GenBank/DDBJ whole genome shotgun (WGS) entry which is preliminary data.</text>
</comment>
<organism evidence="3 4">
    <name type="scientific">Microbacterium candidum</name>
    <dbReference type="NCBI Taxonomy" id="3041922"/>
    <lineage>
        <taxon>Bacteria</taxon>
        <taxon>Bacillati</taxon>
        <taxon>Actinomycetota</taxon>
        <taxon>Actinomycetes</taxon>
        <taxon>Micrococcales</taxon>
        <taxon>Microbacteriaceae</taxon>
        <taxon>Microbacterium</taxon>
    </lineage>
</organism>
<protein>
    <recommendedName>
        <fullName evidence="5">MFS transporter</fullName>
    </recommendedName>
</protein>
<dbReference type="Proteomes" id="UP001235064">
    <property type="component" value="Unassembled WGS sequence"/>
</dbReference>
<evidence type="ECO:0000256" key="2">
    <source>
        <dbReference type="SAM" id="Phobius"/>
    </source>
</evidence>
<proteinExistence type="predicted"/>
<feature type="transmembrane region" description="Helical" evidence="2">
    <location>
        <begin position="94"/>
        <end position="113"/>
    </location>
</feature>
<feature type="transmembrane region" description="Helical" evidence="2">
    <location>
        <begin position="171"/>
        <end position="192"/>
    </location>
</feature>
<evidence type="ECO:0000313" key="4">
    <source>
        <dbReference type="Proteomes" id="UP001235064"/>
    </source>
</evidence>
<accession>A0ABT7MY49</accession>
<feature type="compositionally biased region" description="Low complexity" evidence="1">
    <location>
        <begin position="305"/>
        <end position="317"/>
    </location>
</feature>